<sequence length="70" mass="7718">MNLLLLMPLSIGLGLLGLCAFFWALRNGQFDDPDGAAWRVILPDDPSETEGKNDDKLAPHAQDRNARRGL</sequence>
<protein>
    <recommendedName>
        <fullName evidence="5">Cbb3-type cytochrome oxidase assembly protein CcoS</fullName>
    </recommendedName>
</protein>
<feature type="transmembrane region" description="Helical" evidence="2">
    <location>
        <begin position="6"/>
        <end position="25"/>
    </location>
</feature>
<comment type="caution">
    <text evidence="3">The sequence shown here is derived from an EMBL/GenBank/DDBJ whole genome shotgun (WGS) entry which is preliminary data.</text>
</comment>
<dbReference type="NCBIfam" id="TIGR00847">
    <property type="entry name" value="ccoS"/>
    <property type="match status" value="1"/>
</dbReference>
<dbReference type="Proteomes" id="UP001144205">
    <property type="component" value="Unassembled WGS sequence"/>
</dbReference>
<evidence type="ECO:0008006" key="5">
    <source>
        <dbReference type="Google" id="ProtNLM"/>
    </source>
</evidence>
<evidence type="ECO:0000313" key="4">
    <source>
        <dbReference type="Proteomes" id="UP001144205"/>
    </source>
</evidence>
<name>A0ABQ5LT36_9RHOB</name>
<accession>A0ABQ5LT36</accession>
<dbReference type="Pfam" id="PF03597">
    <property type="entry name" value="FixS"/>
    <property type="match status" value="1"/>
</dbReference>
<gene>
    <name evidence="3" type="ORF">STA1M1_13550</name>
</gene>
<evidence type="ECO:0000256" key="2">
    <source>
        <dbReference type="SAM" id="Phobius"/>
    </source>
</evidence>
<dbReference type="RefSeq" id="WP_281841474.1">
    <property type="nucleotide sequence ID" value="NZ_BROH01000003.1"/>
</dbReference>
<keyword evidence="2" id="KW-0472">Membrane</keyword>
<dbReference type="PANTHER" id="PTHR41532">
    <property type="entry name" value="FIXS PROTEIN"/>
    <property type="match status" value="1"/>
</dbReference>
<keyword evidence="2" id="KW-0812">Transmembrane</keyword>
<evidence type="ECO:0000313" key="3">
    <source>
        <dbReference type="EMBL" id="GKY87486.1"/>
    </source>
</evidence>
<feature type="region of interest" description="Disordered" evidence="1">
    <location>
        <begin position="41"/>
        <end position="70"/>
    </location>
</feature>
<proteinExistence type="predicted"/>
<reference evidence="3" key="1">
    <citation type="journal article" date="2023" name="Int. J. Syst. Evol. Microbiol.">
        <title>Sinisalibacter aestuarii sp. nov., isolated from estuarine sediment of the Arakawa River.</title>
        <authorList>
            <person name="Arafat S.T."/>
            <person name="Hirano S."/>
            <person name="Sato A."/>
            <person name="Takeuchi K."/>
            <person name="Yasuda T."/>
            <person name="Terahara T."/>
            <person name="Hamada M."/>
            <person name="Kobayashi T."/>
        </authorList>
    </citation>
    <scope>NUCLEOTIDE SEQUENCE</scope>
    <source>
        <strain evidence="3">B-399</strain>
    </source>
</reference>
<keyword evidence="4" id="KW-1185">Reference proteome</keyword>
<dbReference type="PANTHER" id="PTHR41532:SF1">
    <property type="entry name" value="FIXS PROTEIN"/>
    <property type="match status" value="1"/>
</dbReference>
<keyword evidence="2" id="KW-1133">Transmembrane helix</keyword>
<evidence type="ECO:0000256" key="1">
    <source>
        <dbReference type="SAM" id="MobiDB-lite"/>
    </source>
</evidence>
<feature type="compositionally biased region" description="Basic and acidic residues" evidence="1">
    <location>
        <begin position="49"/>
        <end position="70"/>
    </location>
</feature>
<organism evidence="3 4">
    <name type="scientific">Sinisalibacter aestuarii</name>
    <dbReference type="NCBI Taxonomy" id="2949426"/>
    <lineage>
        <taxon>Bacteria</taxon>
        <taxon>Pseudomonadati</taxon>
        <taxon>Pseudomonadota</taxon>
        <taxon>Alphaproteobacteria</taxon>
        <taxon>Rhodobacterales</taxon>
        <taxon>Roseobacteraceae</taxon>
        <taxon>Sinisalibacter</taxon>
    </lineage>
</organism>
<dbReference type="EMBL" id="BROH01000003">
    <property type="protein sequence ID" value="GKY87486.1"/>
    <property type="molecule type" value="Genomic_DNA"/>
</dbReference>
<dbReference type="InterPro" id="IPR004714">
    <property type="entry name" value="Cyt_oxidase_maturation_cbb3"/>
</dbReference>